<name>A0A172WIX5_9EURY</name>
<evidence type="ECO:0000313" key="5">
    <source>
        <dbReference type="EMBL" id="ANF23276.1"/>
    </source>
</evidence>
<organism evidence="5 6">
    <name type="scientific">Thermococcus piezophilus</name>
    <dbReference type="NCBI Taxonomy" id="1712654"/>
    <lineage>
        <taxon>Archaea</taxon>
        <taxon>Methanobacteriati</taxon>
        <taxon>Methanobacteriota</taxon>
        <taxon>Thermococci</taxon>
        <taxon>Thermococcales</taxon>
        <taxon>Thermococcaceae</taxon>
        <taxon>Thermococcus</taxon>
    </lineage>
</organism>
<accession>A0A172WIX5</accession>
<dbReference type="PANTHER" id="PTHR12589">
    <property type="entry name" value="PYRUVOYL TETRAHYDROBIOPTERIN SYNTHASE"/>
    <property type="match status" value="1"/>
</dbReference>
<protein>
    <submittedName>
        <fullName evidence="5">6-pyruvoyl tetrahydropterin synthase</fullName>
    </submittedName>
</protein>
<feature type="binding site" evidence="4">
    <location>
        <position position="29"/>
    </location>
    <ligand>
        <name>Zn(2+)</name>
        <dbReference type="ChEBI" id="CHEBI:29105"/>
    </ligand>
</feature>
<dbReference type="GO" id="GO:0046872">
    <property type="term" value="F:metal ion binding"/>
    <property type="evidence" value="ECO:0007669"/>
    <property type="project" value="UniProtKB-KW"/>
</dbReference>
<dbReference type="Proteomes" id="UP000076969">
    <property type="component" value="Chromosome"/>
</dbReference>
<dbReference type="PIRSF" id="PIRSF006113">
    <property type="entry name" value="PTP_synth"/>
    <property type="match status" value="1"/>
</dbReference>
<dbReference type="PANTHER" id="PTHR12589:SF7">
    <property type="entry name" value="6-PYRUVOYL TETRAHYDROBIOPTERIN SYNTHASE"/>
    <property type="match status" value="1"/>
</dbReference>
<keyword evidence="6" id="KW-1185">Reference proteome</keyword>
<keyword evidence="2 4" id="KW-0862">Zinc</keyword>
<dbReference type="KEGG" id="tpie:A7C91_08915"/>
<comment type="cofactor">
    <cofactor evidence="4">
        <name>Zn(2+)</name>
        <dbReference type="ChEBI" id="CHEBI:29105"/>
    </cofactor>
    <text evidence="4">Binds 1 zinc ion per subunit.</text>
</comment>
<keyword evidence="3" id="KW-0456">Lyase</keyword>
<dbReference type="EMBL" id="CP015520">
    <property type="protein sequence ID" value="ANF23276.1"/>
    <property type="molecule type" value="Genomic_DNA"/>
</dbReference>
<evidence type="ECO:0000256" key="3">
    <source>
        <dbReference type="ARBA" id="ARBA00023239"/>
    </source>
</evidence>
<dbReference type="InterPro" id="IPR038418">
    <property type="entry name" value="6-PTP_synth/QueD_sf"/>
</dbReference>
<dbReference type="OrthoDB" id="6529at2157"/>
<gene>
    <name evidence="5" type="ORF">A7C91_08915</name>
</gene>
<reference evidence="6" key="1">
    <citation type="journal article" date="2016" name="Syst. Appl. Microbiol.">
        <title>Thermococcus piezophilus sp. nov., a novel hyperthermophilic and piezophilic archaeon with a broad pressure range for growth, isolated from a deepest hydrothermal vent at the Mid-Cayman Rise.</title>
        <authorList>
            <person name="Dalmasso C."/>
            <person name="Oger P."/>
            <person name="Selva G."/>
            <person name="Courtine D."/>
            <person name="L'Haridon S."/>
            <person name="Garlaschelli A."/>
            <person name="Roussel E."/>
            <person name="Miyazaki J."/>
            <person name="Reveillaud J."/>
            <person name="Jebbar M."/>
            <person name="Takai K."/>
            <person name="Maignien L."/>
            <person name="Alain K."/>
        </authorList>
    </citation>
    <scope>NUCLEOTIDE SEQUENCE [LARGE SCALE GENOMIC DNA]</scope>
    <source>
        <strain evidence="6">CDGS</strain>
    </source>
</reference>
<dbReference type="Pfam" id="PF01242">
    <property type="entry name" value="PTPS"/>
    <property type="match status" value="1"/>
</dbReference>
<dbReference type="STRING" id="1712654.A7C91_08915"/>
<dbReference type="InterPro" id="IPR007115">
    <property type="entry name" value="6-PTP_synth/QueD"/>
</dbReference>
<dbReference type="SUPFAM" id="SSF55620">
    <property type="entry name" value="Tetrahydrobiopterin biosynthesis enzymes-like"/>
    <property type="match status" value="1"/>
</dbReference>
<feature type="binding site" evidence="4">
    <location>
        <position position="15"/>
    </location>
    <ligand>
        <name>Zn(2+)</name>
        <dbReference type="ChEBI" id="CHEBI:29105"/>
    </ligand>
</feature>
<dbReference type="RefSeq" id="WP_068666772.1">
    <property type="nucleotide sequence ID" value="NZ_CP015520.1"/>
</dbReference>
<evidence type="ECO:0000313" key="6">
    <source>
        <dbReference type="Proteomes" id="UP000076969"/>
    </source>
</evidence>
<dbReference type="AlphaFoldDB" id="A0A172WIX5"/>
<sequence>MKSCIVERFKFEAAHAVIIDEKPEEIHGHTFWLEVAVEGPLRNGYVTDFLELRRTVGEIIERLDHRNLNTLFENPTTENVALWIAEEVKKKLPKGVRLRRIVLWEGEENGVELEF</sequence>
<evidence type="ECO:0000256" key="1">
    <source>
        <dbReference type="ARBA" id="ARBA00022723"/>
    </source>
</evidence>
<evidence type="ECO:0000256" key="2">
    <source>
        <dbReference type="ARBA" id="ARBA00022833"/>
    </source>
</evidence>
<feature type="binding site" evidence="4">
    <location>
        <position position="27"/>
    </location>
    <ligand>
        <name>Zn(2+)</name>
        <dbReference type="ChEBI" id="CHEBI:29105"/>
    </ligand>
</feature>
<dbReference type="Gene3D" id="3.30.479.10">
    <property type="entry name" value="6-pyruvoyl tetrahydropterin synthase/QueD"/>
    <property type="match status" value="1"/>
</dbReference>
<dbReference type="GO" id="GO:0016829">
    <property type="term" value="F:lyase activity"/>
    <property type="evidence" value="ECO:0007669"/>
    <property type="project" value="UniProtKB-KW"/>
</dbReference>
<proteinExistence type="predicted"/>
<keyword evidence="1 4" id="KW-0479">Metal-binding</keyword>
<dbReference type="GeneID" id="28496311"/>
<evidence type="ECO:0000256" key="4">
    <source>
        <dbReference type="PIRSR" id="PIRSR006113-2"/>
    </source>
</evidence>